<reference evidence="2 3" key="1">
    <citation type="journal article" date="2020" name="Nature">
        <title>Six reference-quality genomes reveal evolution of bat adaptations.</title>
        <authorList>
            <person name="Jebb D."/>
            <person name="Huang Z."/>
            <person name="Pippel M."/>
            <person name="Hughes G.M."/>
            <person name="Lavrichenko K."/>
            <person name="Devanna P."/>
            <person name="Winkler S."/>
            <person name="Jermiin L.S."/>
            <person name="Skirmuntt E.C."/>
            <person name="Katzourakis A."/>
            <person name="Burkitt-Gray L."/>
            <person name="Ray D.A."/>
            <person name="Sullivan K.A.M."/>
            <person name="Roscito J.G."/>
            <person name="Kirilenko B.M."/>
            <person name="Davalos L.M."/>
            <person name="Corthals A.P."/>
            <person name="Power M.L."/>
            <person name="Jones G."/>
            <person name="Ransome R.D."/>
            <person name="Dechmann D.K.N."/>
            <person name="Locatelli A.G."/>
            <person name="Puechmaille S.J."/>
            <person name="Fedrigo O."/>
            <person name="Jarvis E.D."/>
            <person name="Hiller M."/>
            <person name="Vernes S.C."/>
            <person name="Myers E.W."/>
            <person name="Teeling E.C."/>
        </authorList>
    </citation>
    <scope>NUCLEOTIDE SEQUENCE [LARGE SCALE GENOMIC DNA]</scope>
    <source>
        <strain evidence="2">MMyoMyo1</strain>
        <tissue evidence="2">Flight muscle</tissue>
    </source>
</reference>
<proteinExistence type="predicted"/>
<name>A0A7J7T5K5_MYOMY</name>
<evidence type="ECO:0000313" key="2">
    <source>
        <dbReference type="EMBL" id="KAF6295986.1"/>
    </source>
</evidence>
<feature type="region of interest" description="Disordered" evidence="1">
    <location>
        <begin position="11"/>
        <end position="120"/>
    </location>
</feature>
<gene>
    <name evidence="2" type="ORF">mMyoMyo1_009118</name>
</gene>
<accession>A0A7J7T5K5</accession>
<organism evidence="2 3">
    <name type="scientific">Myotis myotis</name>
    <name type="common">Greater mouse-eared bat</name>
    <name type="synonym">Vespertilio myotis</name>
    <dbReference type="NCBI Taxonomy" id="51298"/>
    <lineage>
        <taxon>Eukaryota</taxon>
        <taxon>Metazoa</taxon>
        <taxon>Chordata</taxon>
        <taxon>Craniata</taxon>
        <taxon>Vertebrata</taxon>
        <taxon>Euteleostomi</taxon>
        <taxon>Mammalia</taxon>
        <taxon>Eutheria</taxon>
        <taxon>Laurasiatheria</taxon>
        <taxon>Chiroptera</taxon>
        <taxon>Yangochiroptera</taxon>
        <taxon>Vespertilionidae</taxon>
        <taxon>Myotis</taxon>
    </lineage>
</organism>
<evidence type="ECO:0000313" key="3">
    <source>
        <dbReference type="Proteomes" id="UP000527355"/>
    </source>
</evidence>
<dbReference type="AlphaFoldDB" id="A0A7J7T5K5"/>
<sequence>MYEVIWGPYWRQPPGRENQRRLFLAENSPCRSGSWEGPEQREGHSGWNAVNAEENVLVKGRGSGPGVSRSPSKTATPPGVAAPAPGGPRSQEHTGHQPLNGHSWAVAPPMLWAPPRQPAPPRPVLGRLRAVGPMPSGRAMALRRLGCKSCGSHFLTRLGTEAS</sequence>
<dbReference type="EMBL" id="JABWUV010000017">
    <property type="protein sequence ID" value="KAF6295986.1"/>
    <property type="molecule type" value="Genomic_DNA"/>
</dbReference>
<feature type="compositionally biased region" description="Pro residues" evidence="1">
    <location>
        <begin position="111"/>
        <end position="120"/>
    </location>
</feature>
<dbReference type="Proteomes" id="UP000527355">
    <property type="component" value="Unassembled WGS sequence"/>
</dbReference>
<protein>
    <submittedName>
        <fullName evidence="2">Uncharacterized protein</fullName>
    </submittedName>
</protein>
<evidence type="ECO:0000256" key="1">
    <source>
        <dbReference type="SAM" id="MobiDB-lite"/>
    </source>
</evidence>
<comment type="caution">
    <text evidence="2">The sequence shown here is derived from an EMBL/GenBank/DDBJ whole genome shotgun (WGS) entry which is preliminary data.</text>
</comment>
<feature type="compositionally biased region" description="Low complexity" evidence="1">
    <location>
        <begin position="66"/>
        <end position="88"/>
    </location>
</feature>
<keyword evidence="3" id="KW-1185">Reference proteome</keyword>